<feature type="transmembrane region" description="Helical" evidence="1">
    <location>
        <begin position="12"/>
        <end position="38"/>
    </location>
</feature>
<evidence type="ECO:0008006" key="4">
    <source>
        <dbReference type="Google" id="ProtNLM"/>
    </source>
</evidence>
<feature type="transmembrane region" description="Helical" evidence="1">
    <location>
        <begin position="44"/>
        <end position="66"/>
    </location>
</feature>
<accession>A0ABT4TPY7</accession>
<keyword evidence="1" id="KW-0472">Membrane</keyword>
<proteinExistence type="predicted"/>
<dbReference type="RefSeq" id="WP_270679061.1">
    <property type="nucleotide sequence ID" value="NZ_JAQFWP010000034.1"/>
</dbReference>
<dbReference type="EMBL" id="JAQFWP010000034">
    <property type="protein sequence ID" value="MDA2806421.1"/>
    <property type="molecule type" value="Genomic_DNA"/>
</dbReference>
<feature type="transmembrane region" description="Helical" evidence="1">
    <location>
        <begin position="112"/>
        <end position="133"/>
    </location>
</feature>
<gene>
    <name evidence="2" type="ORF">O4U47_18050</name>
</gene>
<keyword evidence="3" id="KW-1185">Reference proteome</keyword>
<keyword evidence="1" id="KW-0812">Transmembrane</keyword>
<reference evidence="2" key="1">
    <citation type="submission" date="2023-01" db="EMBL/GenBank/DDBJ databases">
        <title>Draft genome sequence of Nocardiopsis sp. LSu2-4 isolated from halophytes.</title>
        <authorList>
            <person name="Duangmal K."/>
            <person name="Chantavorakit T."/>
        </authorList>
    </citation>
    <scope>NUCLEOTIDE SEQUENCE</scope>
    <source>
        <strain evidence="2">LSu2-4</strain>
    </source>
</reference>
<protein>
    <recommendedName>
        <fullName evidence="4">Cytochrome aa3 subunit 4</fullName>
    </recommendedName>
</protein>
<evidence type="ECO:0000256" key="1">
    <source>
        <dbReference type="SAM" id="Phobius"/>
    </source>
</evidence>
<sequence>MTLERGNAFTPVASATMIWPWGWALGAGATTGALSFLLNLGPGAIGSGLTTGLFFFALVGGAVALIGSKGDRRARRWAGQYPWKFAGAPAVAGGVGVGLVTLLTGGGLFGGIFAGLGTVALLWIILGLIGTVVGGGNR</sequence>
<dbReference type="Proteomes" id="UP001165685">
    <property type="component" value="Unassembled WGS sequence"/>
</dbReference>
<comment type="caution">
    <text evidence="2">The sequence shown here is derived from an EMBL/GenBank/DDBJ whole genome shotgun (WGS) entry which is preliminary data.</text>
</comment>
<evidence type="ECO:0000313" key="2">
    <source>
        <dbReference type="EMBL" id="MDA2806421.1"/>
    </source>
</evidence>
<feature type="transmembrane region" description="Helical" evidence="1">
    <location>
        <begin position="86"/>
        <end position="106"/>
    </location>
</feature>
<name>A0ABT4TPY7_9ACTN</name>
<organism evidence="2 3">
    <name type="scientific">Nocardiopsis suaedae</name>
    <dbReference type="NCBI Taxonomy" id="3018444"/>
    <lineage>
        <taxon>Bacteria</taxon>
        <taxon>Bacillati</taxon>
        <taxon>Actinomycetota</taxon>
        <taxon>Actinomycetes</taxon>
        <taxon>Streptosporangiales</taxon>
        <taxon>Nocardiopsidaceae</taxon>
        <taxon>Nocardiopsis</taxon>
    </lineage>
</organism>
<keyword evidence="1" id="KW-1133">Transmembrane helix</keyword>
<evidence type="ECO:0000313" key="3">
    <source>
        <dbReference type="Proteomes" id="UP001165685"/>
    </source>
</evidence>